<accession>A0ABT7B5I9</accession>
<name>A0ABT7B5I9_9CYAN</name>
<keyword evidence="2" id="KW-1185">Reference proteome</keyword>
<sequence>MKIPSGGTGDRLIAGSSWNPEILTSAGISISEAQKAGEILTLQQF</sequence>
<comment type="caution">
    <text evidence="1">The sequence shown here is derived from an EMBL/GenBank/DDBJ whole genome shotgun (WGS) entry which is preliminary data.</text>
</comment>
<dbReference type="RefSeq" id="WP_283766761.1">
    <property type="nucleotide sequence ID" value="NZ_JAQOSO010000055.1"/>
</dbReference>
<dbReference type="Proteomes" id="UP001235849">
    <property type="component" value="Unassembled WGS sequence"/>
</dbReference>
<organism evidence="1 2">
    <name type="scientific">Roseofilum capinflatum BLCC-M114</name>
    <dbReference type="NCBI Taxonomy" id="3022440"/>
    <lineage>
        <taxon>Bacteria</taxon>
        <taxon>Bacillati</taxon>
        <taxon>Cyanobacteriota</taxon>
        <taxon>Cyanophyceae</taxon>
        <taxon>Desertifilales</taxon>
        <taxon>Desertifilaceae</taxon>
        <taxon>Roseofilum</taxon>
        <taxon>Roseofilum capinflatum</taxon>
    </lineage>
</organism>
<reference evidence="1 2" key="1">
    <citation type="submission" date="2023-01" db="EMBL/GenBank/DDBJ databases">
        <title>Novel diversity within Roseofilum (Cyanobacteria; Desertifilaceae) from marine benthic mats with descriptions of four novel species.</title>
        <authorList>
            <person name="Wang Y."/>
            <person name="Berthold D.E."/>
            <person name="Hu J."/>
            <person name="Lefler F.W."/>
            <person name="Laughinghouse H.D. IV."/>
        </authorList>
    </citation>
    <scope>NUCLEOTIDE SEQUENCE [LARGE SCALE GENOMIC DNA]</scope>
    <source>
        <strain evidence="1 2">BLCC-M114</strain>
    </source>
</reference>
<evidence type="ECO:0000313" key="1">
    <source>
        <dbReference type="EMBL" id="MDJ1174432.1"/>
    </source>
</evidence>
<gene>
    <name evidence="1" type="ORF">PMG25_10050</name>
</gene>
<evidence type="ECO:0000313" key="2">
    <source>
        <dbReference type="Proteomes" id="UP001235849"/>
    </source>
</evidence>
<dbReference type="EMBL" id="JAQOSO010000055">
    <property type="protein sequence ID" value="MDJ1174432.1"/>
    <property type="molecule type" value="Genomic_DNA"/>
</dbReference>
<proteinExistence type="predicted"/>
<protein>
    <submittedName>
        <fullName evidence="1">Uncharacterized protein</fullName>
    </submittedName>
</protein>